<accession>A0ABQ6K6I1</accession>
<evidence type="ECO:0000313" key="2">
    <source>
        <dbReference type="EMBL" id="GMA94645.1"/>
    </source>
</evidence>
<dbReference type="EMBL" id="BSVB01000001">
    <property type="protein sequence ID" value="GMA94645.1"/>
    <property type="molecule type" value="Genomic_DNA"/>
</dbReference>
<dbReference type="PANTHER" id="PTHR30006">
    <property type="entry name" value="THIAMINE-BINDING PERIPLASMIC PROTEIN-RELATED"/>
    <property type="match status" value="1"/>
</dbReference>
<keyword evidence="1" id="KW-0732">Signal</keyword>
<organism evidence="2 3">
    <name type="scientific">Pseudolysinimonas kribbensis</name>
    <dbReference type="NCBI Taxonomy" id="433641"/>
    <lineage>
        <taxon>Bacteria</taxon>
        <taxon>Bacillati</taxon>
        <taxon>Actinomycetota</taxon>
        <taxon>Actinomycetes</taxon>
        <taxon>Micrococcales</taxon>
        <taxon>Microbacteriaceae</taxon>
        <taxon>Pseudolysinimonas</taxon>
    </lineage>
</organism>
<gene>
    <name evidence="2" type="ORF">GCM10025881_14690</name>
</gene>
<comment type="caution">
    <text evidence="2">The sequence shown here is derived from an EMBL/GenBank/DDBJ whole genome shotgun (WGS) entry which is preliminary data.</text>
</comment>
<sequence length="190" mass="20297">MAAFKAKFGINVQYVALNSGPLTQRYEAEAQSGSPAADVVTMSADTEFMNKMVSKNYAMNLSSAKLPVFKLNTYPKAYKQATPDGKGFVSATMGIGAFEIIYDTKTISGSMIPKTFKDLTKSKYKGLLTLPDPTASATIMSFFVNQAKQYGDSVLTGIAANKPQYFNTISAAGQAMVAGQGGSPSRHCRP</sequence>
<dbReference type="Pfam" id="PF13343">
    <property type="entry name" value="SBP_bac_6"/>
    <property type="match status" value="1"/>
</dbReference>
<dbReference type="Gene3D" id="3.40.190.10">
    <property type="entry name" value="Periplasmic binding protein-like II"/>
    <property type="match status" value="2"/>
</dbReference>
<dbReference type="RefSeq" id="WP_284253544.1">
    <property type="nucleotide sequence ID" value="NZ_BSVB01000001.1"/>
</dbReference>
<name>A0ABQ6K6I1_9MICO</name>
<evidence type="ECO:0008006" key="4">
    <source>
        <dbReference type="Google" id="ProtNLM"/>
    </source>
</evidence>
<protein>
    <recommendedName>
        <fullName evidence="4">Extracellular solute-binding protein</fullName>
    </recommendedName>
</protein>
<keyword evidence="3" id="KW-1185">Reference proteome</keyword>
<evidence type="ECO:0000256" key="1">
    <source>
        <dbReference type="ARBA" id="ARBA00022729"/>
    </source>
</evidence>
<dbReference type="SUPFAM" id="SSF53850">
    <property type="entry name" value="Periplasmic binding protein-like II"/>
    <property type="match status" value="1"/>
</dbReference>
<dbReference type="Proteomes" id="UP001157034">
    <property type="component" value="Unassembled WGS sequence"/>
</dbReference>
<evidence type="ECO:0000313" key="3">
    <source>
        <dbReference type="Proteomes" id="UP001157034"/>
    </source>
</evidence>
<proteinExistence type="predicted"/>
<reference evidence="3" key="1">
    <citation type="journal article" date="2019" name="Int. J. Syst. Evol. Microbiol.">
        <title>The Global Catalogue of Microorganisms (GCM) 10K type strain sequencing project: providing services to taxonomists for standard genome sequencing and annotation.</title>
        <authorList>
            <consortium name="The Broad Institute Genomics Platform"/>
            <consortium name="The Broad Institute Genome Sequencing Center for Infectious Disease"/>
            <person name="Wu L."/>
            <person name="Ma J."/>
        </authorList>
    </citation>
    <scope>NUCLEOTIDE SEQUENCE [LARGE SCALE GENOMIC DNA]</scope>
    <source>
        <strain evidence="3">NBRC 108894</strain>
    </source>
</reference>